<evidence type="ECO:0000313" key="2">
    <source>
        <dbReference type="EMBL" id="EFJ39227.1"/>
    </source>
</evidence>
<sequence length="144" mass="15034">MLPQQSIGGAGPSNSYAGVSSPGGYPSPPSSGQLGQALSYQPQLQQMPPPQQMVPPQQYPQQFQQSPPADMQSQLALPTPQQAAAGPVTALTAPPEHQQLQHQQTVPAGAAASPMKGLMRIFARKQPSGPRGVLVIPTPMQSLP</sequence>
<protein>
    <submittedName>
        <fullName evidence="2">Uncharacterized protein</fullName>
    </submittedName>
</protein>
<reference evidence="2 3" key="1">
    <citation type="journal article" date="2010" name="Science">
        <title>Genomic analysis of organismal complexity in the multicellular green alga Volvox carteri.</title>
        <authorList>
            <person name="Prochnik S.E."/>
            <person name="Umen J."/>
            <person name="Nedelcu A.M."/>
            <person name="Hallmann A."/>
            <person name="Miller S.M."/>
            <person name="Nishii I."/>
            <person name="Ferris P."/>
            <person name="Kuo A."/>
            <person name="Mitros T."/>
            <person name="Fritz-Laylin L.K."/>
            <person name="Hellsten U."/>
            <person name="Chapman J."/>
            <person name="Simakov O."/>
            <person name="Rensing S.A."/>
            <person name="Terry A."/>
            <person name="Pangilinan J."/>
            <person name="Kapitonov V."/>
            <person name="Jurka J."/>
            <person name="Salamov A."/>
            <person name="Shapiro H."/>
            <person name="Schmutz J."/>
            <person name="Grimwood J."/>
            <person name="Lindquist E."/>
            <person name="Lucas S."/>
            <person name="Grigoriev I.V."/>
            <person name="Schmitt R."/>
            <person name="Kirk D."/>
            <person name="Rokhsar D.S."/>
        </authorList>
    </citation>
    <scope>NUCLEOTIDE SEQUENCE [LARGE SCALE GENOMIC DNA]</scope>
    <source>
        <strain evidence="3">f. Nagariensis / Eve</strain>
    </source>
</reference>
<feature type="region of interest" description="Disordered" evidence="1">
    <location>
        <begin position="1"/>
        <end position="112"/>
    </location>
</feature>
<feature type="compositionally biased region" description="Low complexity" evidence="1">
    <location>
        <begin position="15"/>
        <end position="24"/>
    </location>
</feature>
<dbReference type="InParanoid" id="D8UM22"/>
<organism evidence="3">
    <name type="scientific">Volvox carteri f. nagariensis</name>
    <dbReference type="NCBI Taxonomy" id="3068"/>
    <lineage>
        <taxon>Eukaryota</taxon>
        <taxon>Viridiplantae</taxon>
        <taxon>Chlorophyta</taxon>
        <taxon>core chlorophytes</taxon>
        <taxon>Chlorophyceae</taxon>
        <taxon>CS clade</taxon>
        <taxon>Chlamydomonadales</taxon>
        <taxon>Volvocaceae</taxon>
        <taxon>Volvox</taxon>
    </lineage>
</organism>
<dbReference type="EMBL" id="GL378804">
    <property type="protein sequence ID" value="EFJ39227.1"/>
    <property type="molecule type" value="Genomic_DNA"/>
</dbReference>
<dbReference type="Proteomes" id="UP000001058">
    <property type="component" value="Unassembled WGS sequence"/>
</dbReference>
<dbReference type="AlphaFoldDB" id="D8UM22"/>
<name>D8UM22_VOLCA</name>
<dbReference type="GeneID" id="9614665"/>
<evidence type="ECO:0000256" key="1">
    <source>
        <dbReference type="SAM" id="MobiDB-lite"/>
    </source>
</evidence>
<proteinExistence type="predicted"/>
<feature type="non-terminal residue" evidence="2">
    <location>
        <position position="144"/>
    </location>
</feature>
<feature type="compositionally biased region" description="Low complexity" evidence="1">
    <location>
        <begin position="54"/>
        <end position="85"/>
    </location>
</feature>
<evidence type="ECO:0000313" key="3">
    <source>
        <dbReference type="Proteomes" id="UP000001058"/>
    </source>
</evidence>
<dbReference type="RefSeq" id="XP_002959709.1">
    <property type="nucleotide sequence ID" value="XM_002959663.1"/>
</dbReference>
<dbReference type="KEGG" id="vcn:VOLCADRAFT_101222"/>
<gene>
    <name evidence="2" type="ORF">VOLCADRAFT_101222</name>
</gene>
<accession>D8UM22</accession>
<keyword evidence="3" id="KW-1185">Reference proteome</keyword>